<dbReference type="Proteomes" id="UP000236732">
    <property type="component" value="Unassembled WGS sequence"/>
</dbReference>
<keyword evidence="8" id="KW-1185">Reference proteome</keyword>
<dbReference type="GO" id="GO:0004560">
    <property type="term" value="F:alpha-L-fucosidase activity"/>
    <property type="evidence" value="ECO:0007669"/>
    <property type="project" value="InterPro"/>
</dbReference>
<protein>
    <recommendedName>
        <fullName evidence="2">alpha-L-fucosidase</fullName>
        <ecNumber evidence="2">3.2.1.51</ecNumber>
    </recommendedName>
</protein>
<evidence type="ECO:0000256" key="2">
    <source>
        <dbReference type="ARBA" id="ARBA00012662"/>
    </source>
</evidence>
<dbReference type="InterPro" id="IPR017853">
    <property type="entry name" value="GH"/>
</dbReference>
<dbReference type="PANTHER" id="PTHR10030:SF37">
    <property type="entry name" value="ALPHA-L-FUCOSIDASE-RELATED"/>
    <property type="match status" value="1"/>
</dbReference>
<comment type="similarity">
    <text evidence="1">Belongs to the glycosyl hydrolase 29 family.</text>
</comment>
<keyword evidence="5" id="KW-0326">Glycosidase</keyword>
<keyword evidence="3" id="KW-0732">Signal</keyword>
<dbReference type="GO" id="GO:0005764">
    <property type="term" value="C:lysosome"/>
    <property type="evidence" value="ECO:0007669"/>
    <property type="project" value="TreeGrafter"/>
</dbReference>
<dbReference type="GO" id="GO:0006004">
    <property type="term" value="P:fucose metabolic process"/>
    <property type="evidence" value="ECO:0007669"/>
    <property type="project" value="TreeGrafter"/>
</dbReference>
<dbReference type="AlphaFoldDB" id="A0A1H6EH83"/>
<keyword evidence="4" id="KW-0378">Hydrolase</keyword>
<evidence type="ECO:0000256" key="3">
    <source>
        <dbReference type="ARBA" id="ARBA00022729"/>
    </source>
</evidence>
<dbReference type="PANTHER" id="PTHR10030">
    <property type="entry name" value="ALPHA-L-FUCOSIDASE"/>
    <property type="match status" value="1"/>
</dbReference>
<dbReference type="EC" id="3.2.1.51" evidence="2"/>
<dbReference type="RefSeq" id="WP_200824367.1">
    <property type="nucleotide sequence ID" value="NZ_FNVT01000010.1"/>
</dbReference>
<dbReference type="EMBL" id="FNVT01000010">
    <property type="protein sequence ID" value="SEG96611.1"/>
    <property type="molecule type" value="Genomic_DNA"/>
</dbReference>
<reference evidence="7 8" key="1">
    <citation type="submission" date="2016-10" db="EMBL/GenBank/DDBJ databases">
        <authorList>
            <person name="de Groot N.N."/>
        </authorList>
    </citation>
    <scope>NUCLEOTIDE SEQUENCE [LARGE SCALE GENOMIC DNA]</scope>
    <source>
        <strain evidence="7 8">CGMCC 4.7037</strain>
    </source>
</reference>
<feature type="domain" description="Glycoside hydrolase family 29 N-terminal" evidence="6">
    <location>
        <begin position="46"/>
        <end position="335"/>
    </location>
</feature>
<dbReference type="InterPro" id="IPR057739">
    <property type="entry name" value="Glyco_hydro_29_N"/>
</dbReference>
<name>A0A1H6EH83_9ACTN</name>
<sequence>MTALTDVRPSGRQLAWQAMEFYGFVHFGMNTMTDREWGEGHDDPALFDPAGLDAGQWVGALKAAGMTGVILTAKHHDGFCLWPSDVTAYSVAASPWRGGRGDVVAEVADAARRHGLRFGIYLSPWDRTEGSYGSGTAYDDFYVAQLTELLTRYGPVFTVWLDGANGEGPNGKRQVYDWDRYYAVVRELQPDAVISVCGPDVRWCGNEAGETRPDEWSVVPRALQDAERIADRSQRADDGAFARLVRSDDRDLGSRAALAGHEDDLVWYPAEVNTSIRPGWFHHPAEDGAVRGVDELFGIYLRAVGGNSSFLLNVPPARDGRLREADVAVLEGLGRRVADFRARRVKAVATVSSGIPGDVGTAWPGDVGTAWPGLGRTPWRPDDADPLPGVTLTFARPRAVEAVVVGEDITQGQRVEHVVVRGRRDGRWTTLAEANAVGYQRILTFPPVEVDAVLVEIARSRGTPVVARVAVIGAGS</sequence>
<accession>A0A1H6EH83</accession>
<gene>
    <name evidence="7" type="ORF">SAMN05444920_11018</name>
</gene>
<dbReference type="Pfam" id="PF01120">
    <property type="entry name" value="Alpha_L_fucos"/>
    <property type="match status" value="1"/>
</dbReference>
<dbReference type="SUPFAM" id="SSF51445">
    <property type="entry name" value="(Trans)glycosidases"/>
    <property type="match status" value="1"/>
</dbReference>
<organism evidence="7 8">
    <name type="scientific">Nonomuraea solani</name>
    <dbReference type="NCBI Taxonomy" id="1144553"/>
    <lineage>
        <taxon>Bacteria</taxon>
        <taxon>Bacillati</taxon>
        <taxon>Actinomycetota</taxon>
        <taxon>Actinomycetes</taxon>
        <taxon>Streptosporangiales</taxon>
        <taxon>Streptosporangiaceae</taxon>
        <taxon>Nonomuraea</taxon>
    </lineage>
</organism>
<evidence type="ECO:0000313" key="7">
    <source>
        <dbReference type="EMBL" id="SEG96611.1"/>
    </source>
</evidence>
<dbReference type="SMART" id="SM00812">
    <property type="entry name" value="Alpha_L_fucos"/>
    <property type="match status" value="1"/>
</dbReference>
<evidence type="ECO:0000256" key="5">
    <source>
        <dbReference type="ARBA" id="ARBA00023295"/>
    </source>
</evidence>
<evidence type="ECO:0000256" key="4">
    <source>
        <dbReference type="ARBA" id="ARBA00022801"/>
    </source>
</evidence>
<evidence type="ECO:0000256" key="1">
    <source>
        <dbReference type="ARBA" id="ARBA00007951"/>
    </source>
</evidence>
<dbReference type="GO" id="GO:0016139">
    <property type="term" value="P:glycoside catabolic process"/>
    <property type="evidence" value="ECO:0007669"/>
    <property type="project" value="TreeGrafter"/>
</dbReference>
<dbReference type="Gene3D" id="3.20.20.80">
    <property type="entry name" value="Glycosidases"/>
    <property type="match status" value="1"/>
</dbReference>
<dbReference type="Gene3D" id="2.60.120.260">
    <property type="entry name" value="Galactose-binding domain-like"/>
    <property type="match status" value="1"/>
</dbReference>
<dbReference type="InterPro" id="IPR000933">
    <property type="entry name" value="Glyco_hydro_29"/>
</dbReference>
<evidence type="ECO:0000259" key="6">
    <source>
        <dbReference type="Pfam" id="PF01120"/>
    </source>
</evidence>
<proteinExistence type="inferred from homology"/>
<evidence type="ECO:0000313" key="8">
    <source>
        <dbReference type="Proteomes" id="UP000236732"/>
    </source>
</evidence>